<name>A0A3N4I6J9_ASCIM</name>
<protein>
    <submittedName>
        <fullName evidence="2">Uncharacterized protein</fullName>
    </submittedName>
</protein>
<dbReference type="Proteomes" id="UP000275078">
    <property type="component" value="Unassembled WGS sequence"/>
</dbReference>
<reference evidence="2 3" key="1">
    <citation type="journal article" date="2018" name="Nat. Ecol. Evol.">
        <title>Pezizomycetes genomes reveal the molecular basis of ectomycorrhizal truffle lifestyle.</title>
        <authorList>
            <person name="Murat C."/>
            <person name="Payen T."/>
            <person name="Noel B."/>
            <person name="Kuo A."/>
            <person name="Morin E."/>
            <person name="Chen J."/>
            <person name="Kohler A."/>
            <person name="Krizsan K."/>
            <person name="Balestrini R."/>
            <person name="Da Silva C."/>
            <person name="Montanini B."/>
            <person name="Hainaut M."/>
            <person name="Levati E."/>
            <person name="Barry K.W."/>
            <person name="Belfiori B."/>
            <person name="Cichocki N."/>
            <person name="Clum A."/>
            <person name="Dockter R.B."/>
            <person name="Fauchery L."/>
            <person name="Guy J."/>
            <person name="Iotti M."/>
            <person name="Le Tacon F."/>
            <person name="Lindquist E.A."/>
            <person name="Lipzen A."/>
            <person name="Malagnac F."/>
            <person name="Mello A."/>
            <person name="Molinier V."/>
            <person name="Miyauchi S."/>
            <person name="Poulain J."/>
            <person name="Riccioni C."/>
            <person name="Rubini A."/>
            <person name="Sitrit Y."/>
            <person name="Splivallo R."/>
            <person name="Traeger S."/>
            <person name="Wang M."/>
            <person name="Zifcakova L."/>
            <person name="Wipf D."/>
            <person name="Zambonelli A."/>
            <person name="Paolocci F."/>
            <person name="Nowrousian M."/>
            <person name="Ottonello S."/>
            <person name="Baldrian P."/>
            <person name="Spatafora J.W."/>
            <person name="Henrissat B."/>
            <person name="Nagy L.G."/>
            <person name="Aury J.M."/>
            <person name="Wincker P."/>
            <person name="Grigoriev I.V."/>
            <person name="Bonfante P."/>
            <person name="Martin F.M."/>
        </authorList>
    </citation>
    <scope>NUCLEOTIDE SEQUENCE [LARGE SCALE GENOMIC DNA]</scope>
    <source>
        <strain evidence="2 3">RN42</strain>
    </source>
</reference>
<feature type="region of interest" description="Disordered" evidence="1">
    <location>
        <begin position="326"/>
        <end position="346"/>
    </location>
</feature>
<evidence type="ECO:0000256" key="1">
    <source>
        <dbReference type="SAM" id="MobiDB-lite"/>
    </source>
</evidence>
<gene>
    <name evidence="2" type="ORF">BJ508DRAFT_306316</name>
</gene>
<sequence>MPSSLPTVTTTATTLSPATLALPLATIQITHCFYKSLRTASDLADICERLGQASFRCLQFFSPLGLTEPFPQEDQQWAFVHSRSIPKDLSKDPNARAVSNYKCLRGACAFRPQEPAFYPHPNILVCEGPLHLYSFVTLIIRKMRAAMEADGRWGEYFEGLNDALTAEAHLLAGEMELEWTEDDDDWSSKALHSKWRKGHIDGAILEAWGGGKEKFPVHWYLLRELESVGVSYEGWAIAMEASVRGRFWDMWGSHEQWEWAEEVWDAYIAAGVLKTPQGLPYAPDLKYNDSEDSRREDKLFLRSYFTEMSQSPSAFVEEKDFDSISGYEDNGKRGEQTSPPPAQVAGTRITMPSLTLRYYMLRSFGTFTKQTVTILGARNTPRAKPHYLGTARETMMSEHPREAESLERRWLVKPRLFKK</sequence>
<organism evidence="2 3">
    <name type="scientific">Ascobolus immersus RN42</name>
    <dbReference type="NCBI Taxonomy" id="1160509"/>
    <lineage>
        <taxon>Eukaryota</taxon>
        <taxon>Fungi</taxon>
        <taxon>Dikarya</taxon>
        <taxon>Ascomycota</taxon>
        <taxon>Pezizomycotina</taxon>
        <taxon>Pezizomycetes</taxon>
        <taxon>Pezizales</taxon>
        <taxon>Ascobolaceae</taxon>
        <taxon>Ascobolus</taxon>
    </lineage>
</organism>
<evidence type="ECO:0000313" key="3">
    <source>
        <dbReference type="Proteomes" id="UP000275078"/>
    </source>
</evidence>
<dbReference type="AlphaFoldDB" id="A0A3N4I6J9"/>
<proteinExistence type="predicted"/>
<dbReference type="EMBL" id="ML119677">
    <property type="protein sequence ID" value="RPA81705.1"/>
    <property type="molecule type" value="Genomic_DNA"/>
</dbReference>
<accession>A0A3N4I6J9</accession>
<evidence type="ECO:0000313" key="2">
    <source>
        <dbReference type="EMBL" id="RPA81705.1"/>
    </source>
</evidence>
<keyword evidence="3" id="KW-1185">Reference proteome</keyword>